<dbReference type="PRINTS" id="PR00507">
    <property type="entry name" value="N12N6MTFRASE"/>
</dbReference>
<evidence type="ECO:0000256" key="5">
    <source>
        <dbReference type="ARBA" id="ARBA00047942"/>
    </source>
</evidence>
<evidence type="ECO:0000256" key="3">
    <source>
        <dbReference type="ARBA" id="ARBA00022679"/>
    </source>
</evidence>
<protein>
    <recommendedName>
        <fullName evidence="1">site-specific DNA-methyltransferase (adenine-specific)</fullName>
        <ecNumber evidence="1">2.1.1.72</ecNumber>
    </recommendedName>
</protein>
<reference evidence="7 8" key="1">
    <citation type="journal article" date="2015" name="Genome Announc.">
        <title>Draft Genome Sequence of Cyanobacterium Hassallia byssoidea Strain VB512170, Isolated from Monuments in India.</title>
        <authorList>
            <person name="Singh D."/>
            <person name="Chandrababunaidu M.M."/>
            <person name="Panda A."/>
            <person name="Sen D."/>
            <person name="Bhattacharyya S."/>
            <person name="Adhikary S.P."/>
            <person name="Tripathy S."/>
        </authorList>
    </citation>
    <scope>NUCLEOTIDE SEQUENCE [LARGE SCALE GENOMIC DNA]</scope>
    <source>
        <strain evidence="7 8">VB512170</strain>
    </source>
</reference>
<proteinExistence type="predicted"/>
<comment type="catalytic activity">
    <reaction evidence="5">
        <text>a 2'-deoxyadenosine in DNA + S-adenosyl-L-methionine = an N(6)-methyl-2'-deoxyadenosine in DNA + S-adenosyl-L-homocysteine + H(+)</text>
        <dbReference type="Rhea" id="RHEA:15197"/>
        <dbReference type="Rhea" id="RHEA-COMP:12418"/>
        <dbReference type="Rhea" id="RHEA-COMP:12419"/>
        <dbReference type="ChEBI" id="CHEBI:15378"/>
        <dbReference type="ChEBI" id="CHEBI:57856"/>
        <dbReference type="ChEBI" id="CHEBI:59789"/>
        <dbReference type="ChEBI" id="CHEBI:90615"/>
        <dbReference type="ChEBI" id="CHEBI:90616"/>
        <dbReference type="EC" id="2.1.1.72"/>
    </reaction>
</comment>
<sequence>MKLNFKQTRDFLYNFQFEDLFIEELGWSQPIRRKAVSLEIEGKIFQYKCIAEISGVAVYEVTAADGESVAGNGFRSGKLMNPEGEIPEAKIRAAIYQEITKLKAENLLIFLDDKRTRSLWYWVKREENKSFIRDHLYVKGQPGDLFLSKLGSLVIDITELENSEPTVVEIAYRLQKAFDVERVTKQFYKEFQEQHKQFLAYVQGINNTHDRRWYASVLLNRLMFVYFLQRKGFIDNGDLNYLQNKLKESKQQGDNLYYNTFLQVLFFESFAKPEIDRNPSVQALVGNIKYLNGGLFLRHRIEQEYNIVIVDEAFEKVLDLFARYSWNLDDTPEGKDDEINPDVLGYIFEKYINQKAFGAYYTRPQITEYLCDRTIHKLIVDRVNSSISDKYKPFEDINELFLKLDANVCRLLIKDILPNLSIIDPACGSGAFLVAAMKTLIQVYSAVIGTIKLMGDAKLKRELQDLEKSHQSLSYFIKKRIVTDNLFGVDIMEEATEIAKLRLFLALVSSAHNVDELEPLPNIDFNIMAGNSLIGLIKVDETAFDTVGNTKQGNLLQQLTADNYKKILEEKNKSIELYKKHAFIPGEEKLPGGEVGTHQDGRLLNLRKSIDNLNKESQKKLNFLLLDEFSQKLGIKYEEVQLTGKSKKHVLKVDDIAALKPFYWGYHFDKVLERGGFDAIITNPPWEIFKPQAKEFFAQHNDLVTKNKMDIKAFEKEQNKLLQNIEIANAWLEYQSQYPHVSAYYRSAEQYKNQISIVNGKKAGTDINLYKLFLEQSFNLLGDGGLCGIIVPSGIYTDLGAKQLREMLFSKTKIDALFGLSNERFIFDTVHHAFKFSLLTFEKGGVTDSFRTGFRINPREAVKVEQLDIFFKNQDEQVNISVPLIRRLSPDSLSVMEFKNEVDIRIAQKMLKLPLLGEKIEGKWNLRLTREFDMTNDSKLFKQQPGKGRLPLYEGKMVHQFTHQFSKPRYWVDETEGRNAVLGRSESDKGQKLDYQCYRLGFRSVASSTNERSLIASIVPKSIFCGNSLLVSLRYLEDNQISLNNSEMLFSAVVFNSFVIDYCLRQKVTTNLNMFYVYQLPIPRLTEGDRYFNEIVQRAAKLICTTPEFDELAQEVGLSSHTNGITNESERAKLRAELDGMIAHLYGLTESEFAYILSTFPIVPEPVKEAALQAYRILVGCVMPQEDRTLNS</sequence>
<keyword evidence="3" id="KW-0808">Transferase</keyword>
<dbReference type="GO" id="GO:0032259">
    <property type="term" value="P:methylation"/>
    <property type="evidence" value="ECO:0007669"/>
    <property type="project" value="UniProtKB-KW"/>
</dbReference>
<evidence type="ECO:0000259" key="6">
    <source>
        <dbReference type="Pfam" id="PF07669"/>
    </source>
</evidence>
<keyword evidence="2" id="KW-0489">Methyltransferase</keyword>
<name>A0A846HCP9_9CYAN</name>
<feature type="domain" description="Type II methyltransferase M.TaqI-like" evidence="6">
    <location>
        <begin position="751"/>
        <end position="823"/>
    </location>
</feature>
<dbReference type="EMBL" id="JTCM02000059">
    <property type="protein sequence ID" value="NEU75116.1"/>
    <property type="molecule type" value="Genomic_DNA"/>
</dbReference>
<evidence type="ECO:0000313" key="8">
    <source>
        <dbReference type="Proteomes" id="UP000031549"/>
    </source>
</evidence>
<comment type="caution">
    <text evidence="7">The sequence shown here is derived from an EMBL/GenBank/DDBJ whole genome shotgun (WGS) entry which is preliminary data.</text>
</comment>
<dbReference type="InterPro" id="IPR011639">
    <property type="entry name" value="MethylTrfase_TaqI-like_dom"/>
</dbReference>
<dbReference type="PROSITE" id="PS00092">
    <property type="entry name" value="N6_MTASE"/>
    <property type="match status" value="1"/>
</dbReference>
<evidence type="ECO:0000256" key="4">
    <source>
        <dbReference type="ARBA" id="ARBA00022691"/>
    </source>
</evidence>
<keyword evidence="7" id="KW-0067">ATP-binding</keyword>
<gene>
    <name evidence="7" type="ORF">PI95_021790</name>
</gene>
<dbReference type="InterPro" id="IPR002052">
    <property type="entry name" value="DNA_methylase_N6_adenine_CS"/>
</dbReference>
<dbReference type="Proteomes" id="UP000031549">
    <property type="component" value="Unassembled WGS sequence"/>
</dbReference>
<dbReference type="InterPro" id="IPR029063">
    <property type="entry name" value="SAM-dependent_MTases_sf"/>
</dbReference>
<dbReference type="AlphaFoldDB" id="A0A846HCP9"/>
<evidence type="ECO:0000256" key="1">
    <source>
        <dbReference type="ARBA" id="ARBA00011900"/>
    </source>
</evidence>
<dbReference type="EC" id="2.1.1.72" evidence="1"/>
<keyword evidence="8" id="KW-1185">Reference proteome</keyword>
<keyword evidence="7" id="KW-0547">Nucleotide-binding</keyword>
<evidence type="ECO:0000313" key="7">
    <source>
        <dbReference type="EMBL" id="NEU75116.1"/>
    </source>
</evidence>
<dbReference type="PANTHER" id="PTHR33841:SF1">
    <property type="entry name" value="DNA METHYLTRANSFERASE A"/>
    <property type="match status" value="1"/>
</dbReference>
<organism evidence="7 8">
    <name type="scientific">Hassallia byssoidea VB512170</name>
    <dbReference type="NCBI Taxonomy" id="1304833"/>
    <lineage>
        <taxon>Bacteria</taxon>
        <taxon>Bacillati</taxon>
        <taxon>Cyanobacteriota</taxon>
        <taxon>Cyanophyceae</taxon>
        <taxon>Nostocales</taxon>
        <taxon>Tolypothrichaceae</taxon>
        <taxon>Hassallia</taxon>
    </lineage>
</organism>
<dbReference type="GO" id="GO:0006304">
    <property type="term" value="P:DNA modification"/>
    <property type="evidence" value="ECO:0007669"/>
    <property type="project" value="InterPro"/>
</dbReference>
<dbReference type="PANTHER" id="PTHR33841">
    <property type="entry name" value="DNA METHYLTRANSFERASE YEEA-RELATED"/>
    <property type="match status" value="1"/>
</dbReference>
<keyword evidence="4" id="KW-0949">S-adenosyl-L-methionine</keyword>
<dbReference type="GO" id="GO:0009007">
    <property type="term" value="F:site-specific DNA-methyltransferase (adenine-specific) activity"/>
    <property type="evidence" value="ECO:0007669"/>
    <property type="project" value="UniProtKB-EC"/>
</dbReference>
<dbReference type="GO" id="GO:0003676">
    <property type="term" value="F:nucleic acid binding"/>
    <property type="evidence" value="ECO:0007669"/>
    <property type="project" value="InterPro"/>
</dbReference>
<dbReference type="GO" id="GO:0005524">
    <property type="term" value="F:ATP binding"/>
    <property type="evidence" value="ECO:0007669"/>
    <property type="project" value="UniProtKB-KW"/>
</dbReference>
<dbReference type="Pfam" id="PF07669">
    <property type="entry name" value="Eco57I"/>
    <property type="match status" value="2"/>
</dbReference>
<dbReference type="InterPro" id="IPR050953">
    <property type="entry name" value="N4_N6_ade-DNA_methylase"/>
</dbReference>
<dbReference type="Gene3D" id="3.40.50.150">
    <property type="entry name" value="Vaccinia Virus protein VP39"/>
    <property type="match status" value="1"/>
</dbReference>
<dbReference type="SUPFAM" id="SSF53335">
    <property type="entry name" value="S-adenosyl-L-methionine-dependent methyltransferases"/>
    <property type="match status" value="1"/>
</dbReference>
<feature type="domain" description="Type II methyltransferase M.TaqI-like" evidence="6">
    <location>
        <begin position="485"/>
        <end position="712"/>
    </location>
</feature>
<dbReference type="RefSeq" id="WP_039743362.1">
    <property type="nucleotide sequence ID" value="NZ_JTCM02000059.1"/>
</dbReference>
<evidence type="ECO:0000256" key="2">
    <source>
        <dbReference type="ARBA" id="ARBA00022603"/>
    </source>
</evidence>
<accession>A0A846HCP9</accession>